<evidence type="ECO:0000259" key="2">
    <source>
        <dbReference type="Pfam" id="PF07589"/>
    </source>
</evidence>
<keyword evidence="1" id="KW-0732">Signal</keyword>
<accession>A0A5C5VI67</accession>
<organism evidence="3 4">
    <name type="scientific">Posidoniimonas corsicana</name>
    <dbReference type="NCBI Taxonomy" id="1938618"/>
    <lineage>
        <taxon>Bacteria</taxon>
        <taxon>Pseudomonadati</taxon>
        <taxon>Planctomycetota</taxon>
        <taxon>Planctomycetia</taxon>
        <taxon>Pirellulales</taxon>
        <taxon>Lacipirellulaceae</taxon>
        <taxon>Posidoniimonas</taxon>
    </lineage>
</organism>
<feature type="signal peptide" evidence="1">
    <location>
        <begin position="1"/>
        <end position="32"/>
    </location>
</feature>
<reference evidence="3 4" key="1">
    <citation type="submission" date="2019-02" db="EMBL/GenBank/DDBJ databases">
        <title>Deep-cultivation of Planctomycetes and their phenomic and genomic characterization uncovers novel biology.</title>
        <authorList>
            <person name="Wiegand S."/>
            <person name="Jogler M."/>
            <person name="Boedeker C."/>
            <person name="Pinto D."/>
            <person name="Vollmers J."/>
            <person name="Rivas-Marin E."/>
            <person name="Kohn T."/>
            <person name="Peeters S.H."/>
            <person name="Heuer A."/>
            <person name="Rast P."/>
            <person name="Oberbeckmann S."/>
            <person name="Bunk B."/>
            <person name="Jeske O."/>
            <person name="Meyerdierks A."/>
            <person name="Storesund J.E."/>
            <person name="Kallscheuer N."/>
            <person name="Luecker S."/>
            <person name="Lage O.M."/>
            <person name="Pohl T."/>
            <person name="Merkel B.J."/>
            <person name="Hornburger P."/>
            <person name="Mueller R.-W."/>
            <person name="Bruemmer F."/>
            <person name="Labrenz M."/>
            <person name="Spormann A.M."/>
            <person name="Op Den Camp H."/>
            <person name="Overmann J."/>
            <person name="Amann R."/>
            <person name="Jetten M.S.M."/>
            <person name="Mascher T."/>
            <person name="Medema M.H."/>
            <person name="Devos D.P."/>
            <person name="Kaster A.-K."/>
            <person name="Ovreas L."/>
            <person name="Rohde M."/>
            <person name="Galperin M.Y."/>
            <person name="Jogler C."/>
        </authorList>
    </citation>
    <scope>NUCLEOTIDE SEQUENCE [LARGE SCALE GENOMIC DNA]</scope>
    <source>
        <strain evidence="3 4">KOR34</strain>
    </source>
</reference>
<gene>
    <name evidence="3" type="ORF">KOR34_26750</name>
</gene>
<dbReference type="Pfam" id="PF07589">
    <property type="entry name" value="PEP-CTERM"/>
    <property type="match status" value="1"/>
</dbReference>
<keyword evidence="4" id="KW-1185">Reference proteome</keyword>
<dbReference type="PROSITE" id="PS00018">
    <property type="entry name" value="EF_HAND_1"/>
    <property type="match status" value="1"/>
</dbReference>
<dbReference type="InterPro" id="IPR013424">
    <property type="entry name" value="Ice-binding_C"/>
</dbReference>
<proteinExistence type="predicted"/>
<dbReference type="Gene3D" id="2.60.120.260">
    <property type="entry name" value="Galactose-binding domain-like"/>
    <property type="match status" value="1"/>
</dbReference>
<sequence precursor="true">MAKNQRALALKPSLLWLFAAVFVLAASENANAFNVITPGDFIIAIDLDKTTGSSSPGAETADLLLDGNPASKYLNFGDDNTGFIVTPDVTAALQSFTMTTGNDAPGRDPGSWTLWGTNEAITTPAHSNGREQNWTLIDMGDLMLTDDRGVTEGPFNVSNSTTYNSYKMTFPVTKQADIGLMQLADIAFFSGPDGGGSSMLTASDPIIPIRDVDPMPSSNSPEAERPVNLIDRDLTTKYLNFGAERSGFIVTPSTGSSIINKFSLTTANDFNERDPATWELYGTNEAITTEDNGIGDEQNWTLIDSGTFDDTQVSPDRFTRGADVEVANNTSYTSYRMIFPTVRGGSGVCCMQISEISLDAKDLAILRVNRQTGEATIEAIEDVDLGSYQLTSTQTEGLVPSEWDSIAATSGDPNETWIETSALSTVLAEEDDASSGPNDGRILLAGQTISIGNIWQSLPSSFEDLDFAIRAADGRLIGGAVEYTGTEIVLGDYSGNGTVGPEDWPLFAAGYGGTYEGMTALEAYLGGDLDSDFDSDIHDFNLFVAAAGGAAALFGTQVPEPASTGLLLGVAAIGLRLRRRRVGVLPCLAAVVAAATMLPVTNAQAQSFSVVGPNTPSAVVTSIPADQMDENENSGPINLFDDQFITPLDNVNIDLFSLNYADFAGTEDEYAQYAGLGIEQKTVFFDFGSSVNANWFAYAQRSGGNALADRVGQFEFWFSNSDFGGVTPASAPDTTVNITPTDNRLLDSVIRPYSLYGDHSGRYVAMRLTVSEISANLGVGNIGGHEFRLLSGPSDVVISVDRATGEMTLSNNLSGAASMDIKSLTIESPSGGLDASGFDGLGGASGAFPAGNGSGNGWEVGGGSDLFRLADGYFSGDSTLAAGTSGLSLGTGYNPLSLAEDLVATWTNPDGGVFNARVVYTGVAPEILLGDFNDDGTVDAADYTVWRDNLGTNTSLPNDKTPGDVSQNDYLDWRGNYGASAAATAGGAAAPEPASAALVALLGVGLSSCRKRRDC</sequence>
<feature type="chain" id="PRO_5023048629" description="Ice-binding protein C-terminal domain-containing protein" evidence="1">
    <location>
        <begin position="33"/>
        <end position="1015"/>
    </location>
</feature>
<dbReference type="EMBL" id="SIHJ01000001">
    <property type="protein sequence ID" value="TWT37713.1"/>
    <property type="molecule type" value="Genomic_DNA"/>
</dbReference>
<dbReference type="Proteomes" id="UP000316714">
    <property type="component" value="Unassembled WGS sequence"/>
</dbReference>
<evidence type="ECO:0000313" key="3">
    <source>
        <dbReference type="EMBL" id="TWT37713.1"/>
    </source>
</evidence>
<comment type="caution">
    <text evidence="3">The sequence shown here is derived from an EMBL/GenBank/DDBJ whole genome shotgun (WGS) entry which is preliminary data.</text>
</comment>
<dbReference type="NCBIfam" id="TIGR02595">
    <property type="entry name" value="PEP_CTERM"/>
    <property type="match status" value="1"/>
</dbReference>
<protein>
    <recommendedName>
        <fullName evidence="2">Ice-binding protein C-terminal domain-containing protein</fullName>
    </recommendedName>
</protein>
<name>A0A5C5VI67_9BACT</name>
<evidence type="ECO:0000256" key="1">
    <source>
        <dbReference type="SAM" id="SignalP"/>
    </source>
</evidence>
<dbReference type="RefSeq" id="WP_197531386.1">
    <property type="nucleotide sequence ID" value="NZ_SIHJ01000001.1"/>
</dbReference>
<evidence type="ECO:0000313" key="4">
    <source>
        <dbReference type="Proteomes" id="UP000316714"/>
    </source>
</evidence>
<feature type="domain" description="Ice-binding protein C-terminal" evidence="2">
    <location>
        <begin position="557"/>
        <end position="580"/>
    </location>
</feature>
<dbReference type="AlphaFoldDB" id="A0A5C5VI67"/>
<dbReference type="InterPro" id="IPR018247">
    <property type="entry name" value="EF_Hand_1_Ca_BS"/>
</dbReference>